<evidence type="ECO:0000313" key="2">
    <source>
        <dbReference type="EMBL" id="QJA90992.1"/>
    </source>
</evidence>
<feature type="compositionally biased region" description="Basic residues" evidence="1">
    <location>
        <begin position="12"/>
        <end position="23"/>
    </location>
</feature>
<proteinExistence type="predicted"/>
<name>A0A6M3LBF9_9ZZZZ</name>
<sequence>MQKNGHLSKCAYNKRKKKQKNNKKMNDKNHNSKNLNSEIVKGFAVLKKFADNFIQNLEDIPHDFADVINKDFWKLF</sequence>
<gene>
    <name evidence="2" type="ORF">MM415B03501_0010</name>
</gene>
<accession>A0A6M3LBF9</accession>
<dbReference type="AlphaFoldDB" id="A0A6M3LBF9"/>
<dbReference type="EMBL" id="MT142953">
    <property type="protein sequence ID" value="QJA90992.1"/>
    <property type="molecule type" value="Genomic_DNA"/>
</dbReference>
<evidence type="ECO:0000256" key="1">
    <source>
        <dbReference type="SAM" id="MobiDB-lite"/>
    </source>
</evidence>
<protein>
    <submittedName>
        <fullName evidence="2">Uncharacterized protein</fullName>
    </submittedName>
</protein>
<organism evidence="2">
    <name type="scientific">viral metagenome</name>
    <dbReference type="NCBI Taxonomy" id="1070528"/>
    <lineage>
        <taxon>unclassified sequences</taxon>
        <taxon>metagenomes</taxon>
        <taxon>organismal metagenomes</taxon>
    </lineage>
</organism>
<feature type="region of interest" description="Disordered" evidence="1">
    <location>
        <begin position="1"/>
        <end position="34"/>
    </location>
</feature>
<reference evidence="2" key="1">
    <citation type="submission" date="2020-03" db="EMBL/GenBank/DDBJ databases">
        <title>The deep terrestrial virosphere.</title>
        <authorList>
            <person name="Holmfeldt K."/>
            <person name="Nilsson E."/>
            <person name="Simone D."/>
            <person name="Lopez-Fernandez M."/>
            <person name="Wu X."/>
            <person name="de Brujin I."/>
            <person name="Lundin D."/>
            <person name="Andersson A."/>
            <person name="Bertilsson S."/>
            <person name="Dopson M."/>
        </authorList>
    </citation>
    <scope>NUCLEOTIDE SEQUENCE</scope>
    <source>
        <strain evidence="2">MM415B03501</strain>
    </source>
</reference>